<dbReference type="SUPFAM" id="SSF49879">
    <property type="entry name" value="SMAD/FHA domain"/>
    <property type="match status" value="1"/>
</dbReference>
<evidence type="ECO:0000256" key="1">
    <source>
        <dbReference type="ARBA" id="ARBA00022553"/>
    </source>
</evidence>
<dbReference type="Pfam" id="PF00498">
    <property type="entry name" value="FHA"/>
    <property type="match status" value="1"/>
</dbReference>
<gene>
    <name evidence="4" type="ORF">MARA_02710</name>
</gene>
<evidence type="ECO:0008006" key="6">
    <source>
        <dbReference type="Google" id="ProtNLM"/>
    </source>
</evidence>
<dbReference type="InterPro" id="IPR008984">
    <property type="entry name" value="SMAD_FHA_dom_sf"/>
</dbReference>
<dbReference type="EMBL" id="AP022592">
    <property type="protein sequence ID" value="BBY46841.1"/>
    <property type="molecule type" value="Genomic_DNA"/>
</dbReference>
<sequence>MPNGDVSGSQLLAAPPALVIEVAGGQQFTARAADGPVVIGREPPADICIPDSGVSRIHLRVEPERDQWVVTDSGSRNGTYVDGRRIHRVAVDKTLTLRLGGAAGVEVRVTPAPARADHLLADERGAHDVAVVSALGDGDAMVAVISEGAARAGAAVAARREELGFTQRKLADDHVVSQSVLVKFERGVHWPRQSTIAKIESYLRWPLGTIELLRAGGPVPEDDSTEILTPTVQATVMVDASQIALRGLLARAAVLPAVDSPLFTAQITPLLAEVRRLERTVATATHTSARRPELARLLGQVRRTRADMIAKAASAPDATLGQRLAAAREANCLTVTEAAVTAGVSVGDVEAVESEQALPTHTTAALQQFLGHVDARR</sequence>
<keyword evidence="1" id="KW-0597">Phosphoprotein</keyword>
<organism evidence="4 5">
    <name type="scientific">Mycolicibacterium arabiense</name>
    <dbReference type="NCBI Taxonomy" id="1286181"/>
    <lineage>
        <taxon>Bacteria</taxon>
        <taxon>Bacillati</taxon>
        <taxon>Actinomycetota</taxon>
        <taxon>Actinomycetes</taxon>
        <taxon>Mycobacteriales</taxon>
        <taxon>Mycobacteriaceae</taxon>
        <taxon>Mycolicibacterium</taxon>
    </lineage>
</organism>
<geneLocation type="plasmid" evidence="4">
    <name>pJCM18538</name>
</geneLocation>
<dbReference type="Gene3D" id="2.60.200.20">
    <property type="match status" value="1"/>
</dbReference>
<dbReference type="SUPFAM" id="SSF47413">
    <property type="entry name" value="lambda repressor-like DNA-binding domains"/>
    <property type="match status" value="1"/>
</dbReference>
<dbReference type="InterPro" id="IPR010982">
    <property type="entry name" value="Lambda_DNA-bd_dom_sf"/>
</dbReference>
<evidence type="ECO:0000259" key="3">
    <source>
        <dbReference type="PROSITE" id="PS50943"/>
    </source>
</evidence>
<dbReference type="KEGG" id="marz:MARA_02710"/>
<proteinExistence type="predicted"/>
<dbReference type="Gene3D" id="1.10.260.40">
    <property type="entry name" value="lambda repressor-like DNA-binding domains"/>
    <property type="match status" value="1"/>
</dbReference>
<dbReference type="PROSITE" id="PS50006">
    <property type="entry name" value="FHA_DOMAIN"/>
    <property type="match status" value="1"/>
</dbReference>
<dbReference type="PROSITE" id="PS50943">
    <property type="entry name" value="HTH_CROC1"/>
    <property type="match status" value="1"/>
</dbReference>
<keyword evidence="5" id="KW-1185">Reference proteome</keyword>
<keyword evidence="4" id="KW-0614">Plasmid</keyword>
<dbReference type="InterPro" id="IPR000253">
    <property type="entry name" value="FHA_dom"/>
</dbReference>
<dbReference type="CDD" id="cd00093">
    <property type="entry name" value="HTH_XRE"/>
    <property type="match status" value="1"/>
</dbReference>
<protein>
    <recommendedName>
        <fullName evidence="6">FHA domain-containing protein</fullName>
    </recommendedName>
</protein>
<dbReference type="Proteomes" id="UP000467428">
    <property type="component" value="Plasmid pJCM18538"/>
</dbReference>
<dbReference type="GO" id="GO:0003677">
    <property type="term" value="F:DNA binding"/>
    <property type="evidence" value="ECO:0007669"/>
    <property type="project" value="InterPro"/>
</dbReference>
<dbReference type="InterPro" id="IPR001387">
    <property type="entry name" value="Cro/C1-type_HTH"/>
</dbReference>
<dbReference type="SMART" id="SM00240">
    <property type="entry name" value="FHA"/>
    <property type="match status" value="1"/>
</dbReference>
<name>A0A7I7RRL3_9MYCO</name>
<evidence type="ECO:0000313" key="5">
    <source>
        <dbReference type="Proteomes" id="UP000467428"/>
    </source>
</evidence>
<dbReference type="AlphaFoldDB" id="A0A7I7RRL3"/>
<evidence type="ECO:0000313" key="4">
    <source>
        <dbReference type="EMBL" id="BBY46841.1"/>
    </source>
</evidence>
<evidence type="ECO:0000259" key="2">
    <source>
        <dbReference type="PROSITE" id="PS50006"/>
    </source>
</evidence>
<feature type="domain" description="FHA" evidence="2">
    <location>
        <begin position="37"/>
        <end position="86"/>
    </location>
</feature>
<feature type="domain" description="HTH cro/C1-type" evidence="3">
    <location>
        <begin position="156"/>
        <end position="210"/>
    </location>
</feature>
<dbReference type="SMART" id="SM00530">
    <property type="entry name" value="HTH_XRE"/>
    <property type="match status" value="2"/>
</dbReference>
<dbReference type="Pfam" id="PF01381">
    <property type="entry name" value="HTH_3"/>
    <property type="match status" value="1"/>
</dbReference>
<reference evidence="4 5" key="1">
    <citation type="journal article" date="2019" name="Emerg. Microbes Infect.">
        <title>Comprehensive subspecies identification of 175 nontuberculous mycobacteria species based on 7547 genomic profiles.</title>
        <authorList>
            <person name="Matsumoto Y."/>
            <person name="Kinjo T."/>
            <person name="Motooka D."/>
            <person name="Nabeya D."/>
            <person name="Jung N."/>
            <person name="Uechi K."/>
            <person name="Horii T."/>
            <person name="Iida T."/>
            <person name="Fujita J."/>
            <person name="Nakamura S."/>
        </authorList>
    </citation>
    <scope>NUCLEOTIDE SEQUENCE [LARGE SCALE GENOMIC DNA]</scope>
    <source>
        <strain evidence="4 5">JCM 18538</strain>
        <plasmid evidence="4">pJCM18538</plasmid>
    </source>
</reference>
<accession>A0A7I7RRL3</accession>
<dbReference type="RefSeq" id="WP_163916473.1">
    <property type="nucleotide sequence ID" value="NZ_AP022592.1"/>
</dbReference>